<feature type="compositionally biased region" description="Polar residues" evidence="1">
    <location>
        <begin position="9"/>
        <end position="23"/>
    </location>
</feature>
<accession>A0A545TJT9</accession>
<dbReference type="RefSeq" id="WP_142941065.1">
    <property type="nucleotide sequence ID" value="NZ_VIKR01000001.1"/>
</dbReference>
<reference evidence="2 3" key="1">
    <citation type="submission" date="2019-06" db="EMBL/GenBank/DDBJ databases">
        <title>Draft genome of Aliikangiella marina GYP-15.</title>
        <authorList>
            <person name="Wang G."/>
        </authorList>
    </citation>
    <scope>NUCLEOTIDE SEQUENCE [LARGE SCALE GENOMIC DNA]</scope>
    <source>
        <strain evidence="2 3">GYP-15</strain>
    </source>
</reference>
<gene>
    <name evidence="2" type="ORF">FLL45_06000</name>
</gene>
<dbReference type="AlphaFoldDB" id="A0A545TJT9"/>
<feature type="region of interest" description="Disordered" evidence="1">
    <location>
        <begin position="1"/>
        <end position="44"/>
    </location>
</feature>
<proteinExistence type="predicted"/>
<comment type="caution">
    <text evidence="2">The sequence shown here is derived from an EMBL/GenBank/DDBJ whole genome shotgun (WGS) entry which is preliminary data.</text>
</comment>
<feature type="compositionally biased region" description="Basic and acidic residues" evidence="1">
    <location>
        <begin position="24"/>
        <end position="36"/>
    </location>
</feature>
<keyword evidence="3" id="KW-1185">Reference proteome</keyword>
<evidence type="ECO:0000313" key="2">
    <source>
        <dbReference type="EMBL" id="TQV77493.1"/>
    </source>
</evidence>
<dbReference type="Proteomes" id="UP000317839">
    <property type="component" value="Unassembled WGS sequence"/>
</dbReference>
<sequence length="105" mass="12138">MPQIPPISIASSNFETISRNNQPVRRDNEIAQRQPEESNVQRNRDVRLIPAITNTRNLSDIEEDLRLVRPEQSTPTASPVNQYQLNQDLLRREEIDQLVGIDFFA</sequence>
<organism evidence="2 3">
    <name type="scientific">Aliikangiella marina</name>
    <dbReference type="NCBI Taxonomy" id="1712262"/>
    <lineage>
        <taxon>Bacteria</taxon>
        <taxon>Pseudomonadati</taxon>
        <taxon>Pseudomonadota</taxon>
        <taxon>Gammaproteobacteria</taxon>
        <taxon>Oceanospirillales</taxon>
        <taxon>Pleioneaceae</taxon>
        <taxon>Aliikangiella</taxon>
    </lineage>
</organism>
<name>A0A545TJT9_9GAMM</name>
<dbReference type="EMBL" id="VIKR01000001">
    <property type="protein sequence ID" value="TQV77493.1"/>
    <property type="molecule type" value="Genomic_DNA"/>
</dbReference>
<evidence type="ECO:0000313" key="3">
    <source>
        <dbReference type="Proteomes" id="UP000317839"/>
    </source>
</evidence>
<protein>
    <submittedName>
        <fullName evidence="2">Uncharacterized protein</fullName>
    </submittedName>
</protein>
<evidence type="ECO:0000256" key="1">
    <source>
        <dbReference type="SAM" id="MobiDB-lite"/>
    </source>
</evidence>